<feature type="region of interest" description="Disordered" evidence="1">
    <location>
        <begin position="37"/>
        <end position="57"/>
    </location>
</feature>
<name>A0AAT9GJ82_9BACT</name>
<dbReference type="AlphaFoldDB" id="A0AAT9GJ82"/>
<feature type="compositionally biased region" description="Polar residues" evidence="1">
    <location>
        <begin position="37"/>
        <end position="50"/>
    </location>
</feature>
<sequence>MASSGKSRPSEGVILISVETGSKANNSQNNFSVVLINPSKTKGANNTTKGSSKKEYE</sequence>
<protein>
    <submittedName>
        <fullName evidence="2">Uncharacterized protein</fullName>
    </submittedName>
</protein>
<gene>
    <name evidence="2" type="ORF">KACHI17_15950</name>
</gene>
<organism evidence="2">
    <name type="scientific">Sediminibacterium sp. KACHI17</name>
    <dbReference type="NCBI Taxonomy" id="1751071"/>
    <lineage>
        <taxon>Bacteria</taxon>
        <taxon>Pseudomonadati</taxon>
        <taxon>Bacteroidota</taxon>
        <taxon>Chitinophagia</taxon>
        <taxon>Chitinophagales</taxon>
        <taxon>Chitinophagaceae</taxon>
        <taxon>Sediminibacterium</taxon>
    </lineage>
</organism>
<reference evidence="2" key="1">
    <citation type="submission" date="2024-02" db="EMBL/GenBank/DDBJ databases">
        <title>Sediminibacterium planktonica sp. nov. and Sediminibacterium longus sp. nov., isolated from surface lake and river water.</title>
        <authorList>
            <person name="Watanabe K."/>
            <person name="Takemine S."/>
            <person name="Ishii Y."/>
            <person name="Ogata Y."/>
            <person name="Shindo C."/>
            <person name="Suda W."/>
        </authorList>
    </citation>
    <scope>NUCLEOTIDE SEQUENCE</scope>
    <source>
        <strain evidence="2">KACHI17</strain>
    </source>
</reference>
<evidence type="ECO:0000313" key="2">
    <source>
        <dbReference type="EMBL" id="BFG70714.1"/>
    </source>
</evidence>
<accession>A0AAT9GJ82</accession>
<proteinExistence type="predicted"/>
<evidence type="ECO:0000256" key="1">
    <source>
        <dbReference type="SAM" id="MobiDB-lite"/>
    </source>
</evidence>
<dbReference type="EMBL" id="AP029612">
    <property type="protein sequence ID" value="BFG70714.1"/>
    <property type="molecule type" value="Genomic_DNA"/>
</dbReference>